<dbReference type="PANTHER" id="PTHR13132">
    <property type="entry name" value="ALPHA- 1,6 -FUCOSYLTRANSFERASE"/>
    <property type="match status" value="1"/>
</dbReference>
<dbReference type="STRING" id="10228.B3S735"/>
<dbReference type="InParanoid" id="B3S735"/>
<keyword evidence="1 3" id="KW-0328">Glycosyltransferase</keyword>
<evidence type="ECO:0000256" key="3">
    <source>
        <dbReference type="PROSITE-ProRule" id="PRU00992"/>
    </source>
</evidence>
<dbReference type="EMBL" id="DS985253">
    <property type="protein sequence ID" value="EDV21503.1"/>
    <property type="molecule type" value="Genomic_DNA"/>
</dbReference>
<dbReference type="Gene3D" id="3.40.50.11350">
    <property type="match status" value="1"/>
</dbReference>
<keyword evidence="4" id="KW-1133">Transmembrane helix</keyword>
<dbReference type="AlphaFoldDB" id="B3S735"/>
<dbReference type="PhylomeDB" id="B3S735"/>
<comment type="similarity">
    <text evidence="3">Belongs to the glycosyltransferase 23 family.</text>
</comment>
<dbReference type="PANTHER" id="PTHR13132:SF29">
    <property type="entry name" value="ALPHA-(1,6)-FUCOSYLTRANSFERASE"/>
    <property type="match status" value="1"/>
</dbReference>
<dbReference type="eggNOG" id="KOG3705">
    <property type="taxonomic scope" value="Eukaryota"/>
</dbReference>
<protein>
    <recommendedName>
        <fullName evidence="5">GT23 domain-containing protein</fullName>
    </recommendedName>
</protein>
<evidence type="ECO:0000313" key="7">
    <source>
        <dbReference type="Proteomes" id="UP000009022"/>
    </source>
</evidence>
<dbReference type="InterPro" id="IPR027350">
    <property type="entry name" value="GT23_dom"/>
</dbReference>
<dbReference type="OMA" id="LPRISHY"/>
<dbReference type="Pfam" id="PF19745">
    <property type="entry name" value="FUT8_N_cat"/>
    <property type="match status" value="1"/>
</dbReference>
<keyword evidence="4" id="KW-0812">Transmembrane</keyword>
<dbReference type="GeneID" id="6757316"/>
<dbReference type="Proteomes" id="UP000009022">
    <property type="component" value="Unassembled WGS sequence"/>
</dbReference>
<keyword evidence="2 3" id="KW-0808">Transferase</keyword>
<accession>B3S735</accession>
<dbReference type="GO" id="GO:0046921">
    <property type="term" value="F:alpha-(1-&gt;6)-fucosyltransferase activity"/>
    <property type="evidence" value="ECO:0000318"/>
    <property type="project" value="GO_Central"/>
</dbReference>
<keyword evidence="4" id="KW-0472">Membrane</keyword>
<dbReference type="KEGG" id="tad:TRIADDRAFT_60023"/>
<dbReference type="HOGENOM" id="CLU_021940_0_0_1"/>
<evidence type="ECO:0000256" key="2">
    <source>
        <dbReference type="ARBA" id="ARBA00022679"/>
    </source>
</evidence>
<keyword evidence="7" id="KW-1185">Reference proteome</keyword>
<evidence type="ECO:0000259" key="5">
    <source>
        <dbReference type="PROSITE" id="PS51659"/>
    </source>
</evidence>
<dbReference type="RefSeq" id="XP_002116103.1">
    <property type="nucleotide sequence ID" value="XM_002116067.1"/>
</dbReference>
<dbReference type="CTD" id="6757316"/>
<evidence type="ECO:0000313" key="6">
    <source>
        <dbReference type="EMBL" id="EDV21503.1"/>
    </source>
</evidence>
<feature type="region of interest" description="Important for donor substrate binding" evidence="3">
    <location>
        <begin position="273"/>
        <end position="274"/>
    </location>
</feature>
<sequence length="517" mass="59893">MAILADSQRWNRTWALFCVLLVSASAISYLFYQLNVASIHLTYIPLFPWNTSYSIDSANRYRMPTLASIDHHTKKCLQIVKVIRHRLNYLQNPKDCFNAKMVLCDGRKAGMGSTLHHWVYCLIYAYSINRTMLIDLHHWSYLRNFISRHGVRRYKDLFKPISRCQLSVKDKKLAVLWSKAFDGNESIAAPRIIKIQSPGNLLEKVGALPRISHYAMPTDIFYKVVQFKHNPMAWWIGILAQYIIRPAKQVRQFISKSKADLGFQSPIVGVHIRRTDKKFEAKMFPIDEYMTKVDQFFNNLTKTGLDIQTKRVFITTDDPTLIKPIKETYRNYTFLHPPIEQLTAGTYSSRYSAKHLKYFLRDVFLLAECDYLVVTMSSNVGGLAYELHEVLYDTTRNQHYTSLDVGYHTFGQTSANQSPSIMQATKSCPSQKQTDLDLHSGDFIDSCKVVSKSNKMYYGYSMRLKKFGNFHQSCAKYLLDNHHYYNYSLVDYSQLTLNRSQTVDNACLKTSIADFIL</sequence>
<name>B3S735_TRIAD</name>
<dbReference type="CDD" id="cd11300">
    <property type="entry name" value="Fut8_like"/>
    <property type="match status" value="1"/>
</dbReference>
<gene>
    <name evidence="6" type="ORF">TRIADDRAFT_60023</name>
</gene>
<dbReference type="FunFam" id="3.40.50.11350:FF:000007">
    <property type="entry name" value="Alpha-(1,6)-fucosyltransferase"/>
    <property type="match status" value="1"/>
</dbReference>
<proteinExistence type="inferred from homology"/>
<feature type="transmembrane region" description="Helical" evidence="4">
    <location>
        <begin position="12"/>
        <end position="32"/>
    </location>
</feature>
<evidence type="ECO:0000256" key="4">
    <source>
        <dbReference type="SAM" id="Phobius"/>
    </source>
</evidence>
<dbReference type="PROSITE" id="PS51659">
    <property type="entry name" value="GT23"/>
    <property type="match status" value="1"/>
</dbReference>
<evidence type="ECO:0000256" key="1">
    <source>
        <dbReference type="ARBA" id="ARBA00022676"/>
    </source>
</evidence>
<reference evidence="6 7" key="1">
    <citation type="journal article" date="2008" name="Nature">
        <title>The Trichoplax genome and the nature of placozoans.</title>
        <authorList>
            <person name="Srivastava M."/>
            <person name="Begovic E."/>
            <person name="Chapman J."/>
            <person name="Putnam N.H."/>
            <person name="Hellsten U."/>
            <person name="Kawashima T."/>
            <person name="Kuo A."/>
            <person name="Mitros T."/>
            <person name="Salamov A."/>
            <person name="Carpenter M.L."/>
            <person name="Signorovitch A.Y."/>
            <person name="Moreno M.A."/>
            <person name="Kamm K."/>
            <person name="Grimwood J."/>
            <person name="Schmutz J."/>
            <person name="Shapiro H."/>
            <person name="Grigoriev I.V."/>
            <person name="Buss L.W."/>
            <person name="Schierwater B."/>
            <person name="Dellaporta S.L."/>
            <person name="Rokhsar D.S."/>
        </authorList>
    </citation>
    <scope>NUCLEOTIDE SEQUENCE [LARGE SCALE GENOMIC DNA]</scope>
    <source>
        <strain evidence="6 7">Grell-BS-1999</strain>
    </source>
</reference>
<feature type="domain" description="GT23" evidence="5">
    <location>
        <begin position="97"/>
        <end position="403"/>
    </location>
</feature>
<dbReference type="GO" id="GO:0006487">
    <property type="term" value="P:protein N-linked glycosylation"/>
    <property type="evidence" value="ECO:0000318"/>
    <property type="project" value="GO_Central"/>
</dbReference>
<dbReference type="OrthoDB" id="2014825at2759"/>
<organism evidence="6 7">
    <name type="scientific">Trichoplax adhaerens</name>
    <name type="common">Trichoplax reptans</name>
    <dbReference type="NCBI Taxonomy" id="10228"/>
    <lineage>
        <taxon>Eukaryota</taxon>
        <taxon>Metazoa</taxon>
        <taxon>Placozoa</taxon>
        <taxon>Uniplacotomia</taxon>
        <taxon>Trichoplacea</taxon>
        <taxon>Trichoplacidae</taxon>
        <taxon>Trichoplax</taxon>
    </lineage>
</organism>
<dbReference type="InterPro" id="IPR045573">
    <property type="entry name" value="Fut8_N_cat"/>
</dbReference>